<accession>A0A0S3PUW5</accession>
<sequence>MKLASRLAVIALLMSGIGSASAADWYTGSAVVETPESWIVDVDTSVSVTSKDTVFAGASATFAAVDNLRVSGWRGRIEGLVGRYTYEQHLTKQSIKSQQEGGGLMAGYEWVGRDTTAAIWAGIDIKNTTLSSPDPDNTVIGTGVGAKFAAQFYSKLSDGFMTSGYGSYSTLHNAYYARLKAGWAVAQEVYLGPEFTILGDDFYRQYRVGIHLTGVRLGRLQLGVSGGFFNDNHQGNGGYGIVDARMGF</sequence>
<evidence type="ECO:0000256" key="1">
    <source>
        <dbReference type="SAM" id="SignalP"/>
    </source>
</evidence>
<evidence type="ECO:0008006" key="4">
    <source>
        <dbReference type="Google" id="ProtNLM"/>
    </source>
</evidence>
<dbReference type="KEGG" id="vgo:GJW-30_1_02131"/>
<dbReference type="RefSeq" id="WP_096355110.1">
    <property type="nucleotide sequence ID" value="NZ_AP014946.1"/>
</dbReference>
<organism evidence="2 3">
    <name type="scientific">Variibacter gotjawalensis</name>
    <dbReference type="NCBI Taxonomy" id="1333996"/>
    <lineage>
        <taxon>Bacteria</taxon>
        <taxon>Pseudomonadati</taxon>
        <taxon>Pseudomonadota</taxon>
        <taxon>Alphaproteobacteria</taxon>
        <taxon>Hyphomicrobiales</taxon>
        <taxon>Nitrobacteraceae</taxon>
        <taxon>Variibacter</taxon>
    </lineage>
</organism>
<feature type="chain" id="PRO_5006615608" description="Cellulose biosynthesis protein BcsS" evidence="1">
    <location>
        <begin position="23"/>
        <end position="248"/>
    </location>
</feature>
<reference evidence="2 3" key="1">
    <citation type="submission" date="2015-08" db="EMBL/GenBank/DDBJ databases">
        <title>Investigation of the bacterial diversity of lava forest soil.</title>
        <authorList>
            <person name="Lee J.S."/>
        </authorList>
    </citation>
    <scope>NUCLEOTIDE SEQUENCE [LARGE SCALE GENOMIC DNA]</scope>
    <source>
        <strain evidence="2 3">GJW-30</strain>
    </source>
</reference>
<evidence type="ECO:0000313" key="2">
    <source>
        <dbReference type="EMBL" id="BAT59598.1"/>
    </source>
</evidence>
<dbReference type="Proteomes" id="UP000236884">
    <property type="component" value="Chromosome"/>
</dbReference>
<protein>
    <recommendedName>
        <fullName evidence="4">Cellulose biosynthesis protein BcsS</fullName>
    </recommendedName>
</protein>
<keyword evidence="1" id="KW-0732">Signal</keyword>
<dbReference type="AlphaFoldDB" id="A0A0S3PUW5"/>
<dbReference type="InterPro" id="IPR031485">
    <property type="entry name" value="CBP_BcsS"/>
</dbReference>
<name>A0A0S3PUW5_9BRAD</name>
<evidence type="ECO:0000313" key="3">
    <source>
        <dbReference type="Proteomes" id="UP000236884"/>
    </source>
</evidence>
<dbReference type="Pfam" id="PF17036">
    <property type="entry name" value="CBP_BcsS"/>
    <property type="match status" value="1"/>
</dbReference>
<proteinExistence type="predicted"/>
<gene>
    <name evidence="2" type="ORF">GJW-30_1_02131</name>
</gene>
<feature type="signal peptide" evidence="1">
    <location>
        <begin position="1"/>
        <end position="22"/>
    </location>
</feature>
<keyword evidence="3" id="KW-1185">Reference proteome</keyword>
<dbReference type="OrthoDB" id="8479338at2"/>
<dbReference type="EMBL" id="AP014946">
    <property type="protein sequence ID" value="BAT59598.1"/>
    <property type="molecule type" value="Genomic_DNA"/>
</dbReference>